<dbReference type="Proteomes" id="UP000291084">
    <property type="component" value="Chromosome 5"/>
</dbReference>
<keyword evidence="2" id="KW-1185">Reference proteome</keyword>
<gene>
    <name evidence="1" type="primary">Vigan.05G102800</name>
    <name evidence="1" type="ORF">VIGAN_05102800</name>
</gene>
<protein>
    <submittedName>
        <fullName evidence="1">Uncharacterized protein</fullName>
    </submittedName>
</protein>
<accession>A0A0S3S473</accession>
<dbReference type="PROSITE" id="PS51257">
    <property type="entry name" value="PROKAR_LIPOPROTEIN"/>
    <property type="match status" value="1"/>
</dbReference>
<dbReference type="EMBL" id="AP015038">
    <property type="protein sequence ID" value="BAT87639.1"/>
    <property type="molecule type" value="Genomic_DNA"/>
</dbReference>
<reference evidence="1 2" key="1">
    <citation type="journal article" date="2015" name="Sci. Rep.">
        <title>The power of single molecule real-time sequencing technology in the de novo assembly of a eukaryotic genome.</title>
        <authorList>
            <person name="Sakai H."/>
            <person name="Naito K."/>
            <person name="Ogiso-Tanaka E."/>
            <person name="Takahashi Y."/>
            <person name="Iseki K."/>
            <person name="Muto C."/>
            <person name="Satou K."/>
            <person name="Teruya K."/>
            <person name="Shiroma A."/>
            <person name="Shimoji M."/>
            <person name="Hirano T."/>
            <person name="Itoh T."/>
            <person name="Kaga A."/>
            <person name="Tomooka N."/>
        </authorList>
    </citation>
    <scope>NUCLEOTIDE SEQUENCE [LARGE SCALE GENOMIC DNA]</scope>
    <source>
        <strain evidence="2">cv. Shumari</strain>
    </source>
</reference>
<sequence length="102" mass="10901">MVNAEHRNLGLKMKVGVVSWFSIAGLGCCKGGAAGLRLGFPWRFLAWWKVAQEDEPMVASRVKTNRVGGGVDGVFTVASRGKVGWVAAAARVHVTSQGFVSR</sequence>
<organism evidence="1 2">
    <name type="scientific">Vigna angularis var. angularis</name>
    <dbReference type="NCBI Taxonomy" id="157739"/>
    <lineage>
        <taxon>Eukaryota</taxon>
        <taxon>Viridiplantae</taxon>
        <taxon>Streptophyta</taxon>
        <taxon>Embryophyta</taxon>
        <taxon>Tracheophyta</taxon>
        <taxon>Spermatophyta</taxon>
        <taxon>Magnoliopsida</taxon>
        <taxon>eudicotyledons</taxon>
        <taxon>Gunneridae</taxon>
        <taxon>Pentapetalae</taxon>
        <taxon>rosids</taxon>
        <taxon>fabids</taxon>
        <taxon>Fabales</taxon>
        <taxon>Fabaceae</taxon>
        <taxon>Papilionoideae</taxon>
        <taxon>50 kb inversion clade</taxon>
        <taxon>NPAAA clade</taxon>
        <taxon>indigoferoid/millettioid clade</taxon>
        <taxon>Phaseoleae</taxon>
        <taxon>Vigna</taxon>
    </lineage>
</organism>
<evidence type="ECO:0000313" key="1">
    <source>
        <dbReference type="EMBL" id="BAT87639.1"/>
    </source>
</evidence>
<dbReference type="AlphaFoldDB" id="A0A0S3S473"/>
<evidence type="ECO:0000313" key="2">
    <source>
        <dbReference type="Proteomes" id="UP000291084"/>
    </source>
</evidence>
<name>A0A0S3S473_PHAAN</name>
<proteinExistence type="predicted"/>